<protein>
    <submittedName>
        <fullName evidence="1">Uncharacterized protein</fullName>
    </submittedName>
</protein>
<dbReference type="RefSeq" id="WP_307001450.1">
    <property type="nucleotide sequence ID" value="NZ_JAUTBK010000002.1"/>
</dbReference>
<dbReference type="EMBL" id="JAUTBK010000002">
    <property type="protein sequence ID" value="MDQ1207304.1"/>
    <property type="molecule type" value="Genomic_DNA"/>
</dbReference>
<comment type="caution">
    <text evidence="1">The sequence shown here is derived from an EMBL/GenBank/DDBJ whole genome shotgun (WGS) entry which is preliminary data.</text>
</comment>
<proteinExistence type="predicted"/>
<dbReference type="Proteomes" id="UP001233360">
    <property type="component" value="Unassembled WGS sequence"/>
</dbReference>
<organism evidence="1 2">
    <name type="scientific">Acinetobacter baylyi</name>
    <dbReference type="NCBI Taxonomy" id="202950"/>
    <lineage>
        <taxon>Bacteria</taxon>
        <taxon>Pseudomonadati</taxon>
        <taxon>Pseudomonadota</taxon>
        <taxon>Gammaproteobacteria</taxon>
        <taxon>Moraxellales</taxon>
        <taxon>Moraxellaceae</taxon>
        <taxon>Acinetobacter</taxon>
    </lineage>
</organism>
<reference evidence="1 2" key="1">
    <citation type="submission" date="2023-07" db="EMBL/GenBank/DDBJ databases">
        <title>Functional and genomic diversity of the sorghum phyllosphere microbiome.</title>
        <authorList>
            <person name="Shade A."/>
        </authorList>
    </citation>
    <scope>NUCLEOTIDE SEQUENCE [LARGE SCALE GENOMIC DNA]</scope>
    <source>
        <strain evidence="1 2">SORGH_AS_0887</strain>
    </source>
</reference>
<evidence type="ECO:0000313" key="2">
    <source>
        <dbReference type="Proteomes" id="UP001233360"/>
    </source>
</evidence>
<gene>
    <name evidence="1" type="ORF">QE380_000227</name>
</gene>
<accession>A0ABU0URX5</accession>
<evidence type="ECO:0000313" key="1">
    <source>
        <dbReference type="EMBL" id="MDQ1207304.1"/>
    </source>
</evidence>
<keyword evidence="2" id="KW-1185">Reference proteome</keyword>
<sequence length="281" mass="32671">MFITEELNAVIQIFLDREPSKLMQNQALQTYVNLEATLLRAKVLRNLAQNKLIYIAQSLIKENEIDLGYLFAPFILANLNQPVIYSTPKSKPIIDILGRYYNVNQQVNIKIQSILESLKLYLDLTESNDDIDFLFKALIQALCQTDLDTLFLITDIRFDEKKLQLLQDFLDIKIYVISTSKHTALLKDHPLSLKKLLFKSKDDFHRNVCKSFSEMNANLVVSTDLFTHQQATHLVEDMFYSEHIFEKLSIYAEYIQTHIQNDQALGLSLIQKSHLRRLQES</sequence>
<name>A0ABU0URX5_ACIBI</name>